<dbReference type="EMBL" id="CTEC01000002">
    <property type="protein sequence ID" value="CQD19461.1"/>
    <property type="molecule type" value="Genomic_DNA"/>
</dbReference>
<reference evidence="2" key="1">
    <citation type="submission" date="2015-03" db="EMBL/GenBank/DDBJ databases">
        <authorList>
            <person name="Urmite Genomes"/>
        </authorList>
    </citation>
    <scope>NUCLEOTIDE SEQUENCE [LARGE SCALE GENOMIC DNA]</scope>
    <source>
        <strain evidence="2">CSUR P1344</strain>
    </source>
</reference>
<accession>A0A0U1DPR5</accession>
<sequence length="69" mass="8175">MGEMVQMSEEGLLTDVERRLVDEFPRFSADEVGNLVRQEHARFRGSRIRDFVTLLAEKRARDQLKRRLN</sequence>
<dbReference type="AlphaFoldDB" id="A0A0U1DPR5"/>
<evidence type="ECO:0000313" key="1">
    <source>
        <dbReference type="EMBL" id="CQD19461.1"/>
    </source>
</evidence>
<proteinExistence type="predicted"/>
<gene>
    <name evidence="1" type="ORF">BN000_04537</name>
</gene>
<evidence type="ECO:0000313" key="2">
    <source>
        <dbReference type="Proteomes" id="UP000199601"/>
    </source>
</evidence>
<keyword evidence="2" id="KW-1185">Reference proteome</keyword>
<dbReference type="Proteomes" id="UP000199601">
    <property type="component" value="Unassembled WGS sequence"/>
</dbReference>
<name>A0A0U1DPR5_9MYCO</name>
<organism evidence="1 2">
    <name type="scientific">Mycobacterium europaeum</name>
    <dbReference type="NCBI Taxonomy" id="761804"/>
    <lineage>
        <taxon>Bacteria</taxon>
        <taxon>Bacillati</taxon>
        <taxon>Actinomycetota</taxon>
        <taxon>Actinomycetes</taxon>
        <taxon>Mycobacteriales</taxon>
        <taxon>Mycobacteriaceae</taxon>
        <taxon>Mycobacterium</taxon>
        <taxon>Mycobacterium simiae complex</taxon>
    </lineage>
</organism>
<dbReference type="NCBIfam" id="NF046112">
    <property type="entry name" value="MSMEG_6209_Nter"/>
    <property type="match status" value="1"/>
</dbReference>
<dbReference type="Gene3D" id="1.10.8.1060">
    <property type="entry name" value="Corynebacterium glutamicum thioredoxin-dependent arsenate reductase, N-terminal domain"/>
    <property type="match status" value="1"/>
</dbReference>
<protein>
    <submittedName>
        <fullName evidence="1">Uncharacterized protein</fullName>
    </submittedName>
</protein>